<evidence type="ECO:0000313" key="3">
    <source>
        <dbReference type="Proteomes" id="UP000838756"/>
    </source>
</evidence>
<proteinExistence type="predicted"/>
<organism evidence="2 3">
    <name type="scientific">Pararge aegeria aegeria</name>
    <dbReference type="NCBI Taxonomy" id="348720"/>
    <lineage>
        <taxon>Eukaryota</taxon>
        <taxon>Metazoa</taxon>
        <taxon>Ecdysozoa</taxon>
        <taxon>Arthropoda</taxon>
        <taxon>Hexapoda</taxon>
        <taxon>Insecta</taxon>
        <taxon>Pterygota</taxon>
        <taxon>Neoptera</taxon>
        <taxon>Endopterygota</taxon>
        <taxon>Lepidoptera</taxon>
        <taxon>Glossata</taxon>
        <taxon>Ditrysia</taxon>
        <taxon>Papilionoidea</taxon>
        <taxon>Nymphalidae</taxon>
        <taxon>Satyrinae</taxon>
        <taxon>Satyrini</taxon>
        <taxon>Parargina</taxon>
        <taxon>Pararge</taxon>
    </lineage>
</organism>
<gene>
    <name evidence="2" type="primary">jg6955</name>
    <name evidence="2" type="ORF">PAEG_LOCUS27228</name>
</gene>
<keyword evidence="3" id="KW-1185">Reference proteome</keyword>
<dbReference type="EMBL" id="CAKXAJ010026486">
    <property type="protein sequence ID" value="CAH2268927.1"/>
    <property type="molecule type" value="Genomic_DNA"/>
</dbReference>
<sequence>MMIFLKPSGLMLMCNKHIVGKPLAQLLIGSTGAQAKLNQPSAGISNRRKDSAPHPSVALPGGQSDSLCTYYTNGFNAGYNAYQY</sequence>
<name>A0A8S4SPA3_9NEOP</name>
<accession>A0A8S4SPA3</accession>
<reference evidence="2" key="1">
    <citation type="submission" date="2022-03" db="EMBL/GenBank/DDBJ databases">
        <authorList>
            <person name="Lindestad O."/>
        </authorList>
    </citation>
    <scope>NUCLEOTIDE SEQUENCE</scope>
</reference>
<protein>
    <submittedName>
        <fullName evidence="2">Jg6955 protein</fullName>
    </submittedName>
</protein>
<evidence type="ECO:0000256" key="1">
    <source>
        <dbReference type="SAM" id="MobiDB-lite"/>
    </source>
</evidence>
<dbReference type="Proteomes" id="UP000838756">
    <property type="component" value="Unassembled WGS sequence"/>
</dbReference>
<dbReference type="AlphaFoldDB" id="A0A8S4SPA3"/>
<comment type="caution">
    <text evidence="2">The sequence shown here is derived from an EMBL/GenBank/DDBJ whole genome shotgun (WGS) entry which is preliminary data.</text>
</comment>
<evidence type="ECO:0000313" key="2">
    <source>
        <dbReference type="EMBL" id="CAH2268927.1"/>
    </source>
</evidence>
<feature type="region of interest" description="Disordered" evidence="1">
    <location>
        <begin position="38"/>
        <end position="60"/>
    </location>
</feature>